<proteinExistence type="predicted"/>
<keyword evidence="2" id="KW-1185">Reference proteome</keyword>
<name>A0ACB8GAP5_9SAUR</name>
<comment type="caution">
    <text evidence="1">The sequence shown here is derived from an EMBL/GenBank/DDBJ whole genome shotgun (WGS) entry which is preliminary data.</text>
</comment>
<sequence>MHWHVNFLSDVSHLFFCNAVTRRAEARGRQEEEKNAIEALLDSTLFKVMDLFLLTKLNSIIGSGADPVEKTFLLSSLSLPLVWKIPVQEEKAMDFNLPFLLIYA</sequence>
<accession>A0ACB8GAP5</accession>
<organism evidence="1 2">
    <name type="scientific">Sphaerodactylus townsendi</name>
    <dbReference type="NCBI Taxonomy" id="933632"/>
    <lineage>
        <taxon>Eukaryota</taxon>
        <taxon>Metazoa</taxon>
        <taxon>Chordata</taxon>
        <taxon>Craniata</taxon>
        <taxon>Vertebrata</taxon>
        <taxon>Euteleostomi</taxon>
        <taxon>Lepidosauria</taxon>
        <taxon>Squamata</taxon>
        <taxon>Bifurcata</taxon>
        <taxon>Gekkota</taxon>
        <taxon>Sphaerodactylidae</taxon>
        <taxon>Sphaerodactylus</taxon>
    </lineage>
</organism>
<dbReference type="EMBL" id="CM037614">
    <property type="protein sequence ID" value="KAH8016850.1"/>
    <property type="molecule type" value="Genomic_DNA"/>
</dbReference>
<evidence type="ECO:0000313" key="2">
    <source>
        <dbReference type="Proteomes" id="UP000827872"/>
    </source>
</evidence>
<reference evidence="1" key="1">
    <citation type="submission" date="2021-08" db="EMBL/GenBank/DDBJ databases">
        <title>The first chromosome-level gecko genome reveals the dynamic sex chromosomes of Neotropical dwarf geckos (Sphaerodactylidae: Sphaerodactylus).</title>
        <authorList>
            <person name="Pinto B.J."/>
            <person name="Keating S.E."/>
            <person name="Gamble T."/>
        </authorList>
    </citation>
    <scope>NUCLEOTIDE SEQUENCE</scope>
    <source>
        <strain evidence="1">TG3544</strain>
    </source>
</reference>
<protein>
    <submittedName>
        <fullName evidence="1">Uncharacterized protein</fullName>
    </submittedName>
</protein>
<dbReference type="Proteomes" id="UP000827872">
    <property type="component" value="Linkage Group LG01"/>
</dbReference>
<evidence type="ECO:0000313" key="1">
    <source>
        <dbReference type="EMBL" id="KAH8016850.1"/>
    </source>
</evidence>
<gene>
    <name evidence="1" type="ORF">K3G42_023597</name>
</gene>